<dbReference type="AlphaFoldDB" id="A0A9X3TY49"/>
<evidence type="ECO:0000256" key="4">
    <source>
        <dbReference type="ARBA" id="ARBA00018141"/>
    </source>
</evidence>
<evidence type="ECO:0000256" key="6">
    <source>
        <dbReference type="ARBA" id="ARBA00022833"/>
    </source>
</evidence>
<dbReference type="Gene3D" id="3.30.479.10">
    <property type="entry name" value="6-pyruvoyl tetrahydropterin synthase/QueD"/>
    <property type="match status" value="1"/>
</dbReference>
<comment type="pathway">
    <text evidence="2 9">Purine metabolism; 7-cyano-7-deazaguanine biosynthesis.</text>
</comment>
<keyword evidence="9" id="KW-0671">Queuosine biosynthesis</keyword>
<dbReference type="InterPro" id="IPR038418">
    <property type="entry name" value="6-PTP_synth/QueD_sf"/>
</dbReference>
<dbReference type="EC" id="4.-.-.-" evidence="9"/>
<comment type="caution">
    <text evidence="11">The sequence shown here is derived from an EMBL/GenBank/DDBJ whole genome shotgun (WGS) entry which is preliminary data.</text>
</comment>
<evidence type="ECO:0000313" key="11">
    <source>
        <dbReference type="EMBL" id="MDA5194105.1"/>
    </source>
</evidence>
<organism evidence="11 12">
    <name type="scientific">Govanella unica</name>
    <dbReference type="NCBI Taxonomy" id="2975056"/>
    <lineage>
        <taxon>Bacteria</taxon>
        <taxon>Pseudomonadati</taxon>
        <taxon>Pseudomonadota</taxon>
        <taxon>Alphaproteobacteria</taxon>
        <taxon>Emcibacterales</taxon>
        <taxon>Govanellaceae</taxon>
        <taxon>Govanella</taxon>
    </lineage>
</organism>
<name>A0A9X3TY49_9PROT</name>
<accession>A0A9X3TY49</accession>
<evidence type="ECO:0000256" key="1">
    <source>
        <dbReference type="ARBA" id="ARBA00002285"/>
    </source>
</evidence>
<dbReference type="PANTHER" id="PTHR12589:SF7">
    <property type="entry name" value="6-PYRUVOYL TETRAHYDROBIOPTERIN SYNTHASE"/>
    <property type="match status" value="1"/>
</dbReference>
<dbReference type="NCBIfam" id="TIGR03367">
    <property type="entry name" value="queuosine_QueD"/>
    <property type="match status" value="1"/>
</dbReference>
<protein>
    <recommendedName>
        <fullName evidence="4 9">6-carboxy-5,6,7,8-tetrahydropterin synthase</fullName>
        <ecNumber evidence="9">4.-.-.-</ecNumber>
    </recommendedName>
</protein>
<comment type="cofactor">
    <cofactor evidence="9 10">
        <name>Zn(2+)</name>
        <dbReference type="ChEBI" id="CHEBI:29105"/>
    </cofactor>
    <text evidence="9 10">Binds 1 zinc ion per subunit.</text>
</comment>
<comment type="function">
    <text evidence="1">Catalyzes the conversion of 7,8-dihydroneopterin triphosphate (H2NTP) to 6-carboxy-5,6,7,8-tetrahydropterin (CPH4) and acetaldehyde.</text>
</comment>
<reference evidence="11" key="2">
    <citation type="journal article" date="2023" name="Syst. Appl. Microbiol.">
        <title>Govania unica gen. nov., sp. nov., a rare biosphere bacterium that represents a novel family in the class Alphaproteobacteria.</title>
        <authorList>
            <person name="Vandamme P."/>
            <person name="Peeters C."/>
            <person name="Hettiarachchi A."/>
            <person name="Cnockaert M."/>
            <person name="Carlier A."/>
        </authorList>
    </citation>
    <scope>NUCLEOTIDE SEQUENCE</scope>
    <source>
        <strain evidence="11">LMG 31809</strain>
    </source>
</reference>
<keyword evidence="12" id="KW-1185">Reference proteome</keyword>
<keyword evidence="7 9" id="KW-0456">Lyase</keyword>
<feature type="binding site" evidence="10">
    <location>
        <position position="13"/>
    </location>
    <ligand>
        <name>Zn(2+)</name>
        <dbReference type="ChEBI" id="CHEBI:29105"/>
    </ligand>
</feature>
<dbReference type="SUPFAM" id="SSF55620">
    <property type="entry name" value="Tetrahydrobiopterin biosynthesis enzymes-like"/>
    <property type="match status" value="1"/>
</dbReference>
<dbReference type="Proteomes" id="UP001141619">
    <property type="component" value="Unassembled WGS sequence"/>
</dbReference>
<gene>
    <name evidence="11" type="primary">queD</name>
    <name evidence="11" type="ORF">NYP16_09100</name>
</gene>
<evidence type="ECO:0000256" key="7">
    <source>
        <dbReference type="ARBA" id="ARBA00023239"/>
    </source>
</evidence>
<dbReference type="GO" id="GO:0008616">
    <property type="term" value="P:tRNA queuosine(34) biosynthetic process"/>
    <property type="evidence" value="ECO:0007669"/>
    <property type="project" value="UniProtKB-KW"/>
</dbReference>
<evidence type="ECO:0000256" key="9">
    <source>
        <dbReference type="PIRNR" id="PIRNR006113"/>
    </source>
</evidence>
<dbReference type="Pfam" id="PF01242">
    <property type="entry name" value="PTPS"/>
    <property type="match status" value="1"/>
</dbReference>
<reference evidence="11" key="1">
    <citation type="submission" date="2022-08" db="EMBL/GenBank/DDBJ databases">
        <authorList>
            <person name="Vandamme P."/>
            <person name="Hettiarachchi A."/>
            <person name="Peeters C."/>
            <person name="Cnockaert M."/>
            <person name="Carlier A."/>
        </authorList>
    </citation>
    <scope>NUCLEOTIDE SEQUENCE</scope>
    <source>
        <strain evidence="11">LMG 31809</strain>
    </source>
</reference>
<keyword evidence="5 9" id="KW-0479">Metal-binding</keyword>
<evidence type="ECO:0000256" key="5">
    <source>
        <dbReference type="ARBA" id="ARBA00022723"/>
    </source>
</evidence>
<evidence type="ECO:0000256" key="8">
    <source>
        <dbReference type="ARBA" id="ARBA00048807"/>
    </source>
</evidence>
<evidence type="ECO:0000256" key="3">
    <source>
        <dbReference type="ARBA" id="ARBA00008900"/>
    </source>
</evidence>
<dbReference type="InterPro" id="IPR007115">
    <property type="entry name" value="6-PTP_synth/QueD"/>
</dbReference>
<proteinExistence type="inferred from homology"/>
<feature type="binding site" evidence="10">
    <location>
        <position position="31"/>
    </location>
    <ligand>
        <name>Zn(2+)</name>
        <dbReference type="ChEBI" id="CHEBI:29105"/>
    </ligand>
</feature>
<comment type="catalytic activity">
    <reaction evidence="8 9">
        <text>7,8-dihydroneopterin 3'-triphosphate + H2O = 6-carboxy-5,6,7,8-tetrahydropterin + triphosphate + acetaldehyde + 2 H(+)</text>
        <dbReference type="Rhea" id="RHEA:27966"/>
        <dbReference type="ChEBI" id="CHEBI:15343"/>
        <dbReference type="ChEBI" id="CHEBI:15377"/>
        <dbReference type="ChEBI" id="CHEBI:15378"/>
        <dbReference type="ChEBI" id="CHEBI:18036"/>
        <dbReference type="ChEBI" id="CHEBI:58462"/>
        <dbReference type="ChEBI" id="CHEBI:61032"/>
        <dbReference type="EC" id="4.1.2.50"/>
    </reaction>
</comment>
<evidence type="ECO:0000313" key="12">
    <source>
        <dbReference type="Proteomes" id="UP001141619"/>
    </source>
</evidence>
<evidence type="ECO:0000256" key="2">
    <source>
        <dbReference type="ARBA" id="ARBA00005061"/>
    </source>
</evidence>
<keyword evidence="6 9" id="KW-0862">Zinc</keyword>
<dbReference type="GO" id="GO:0046872">
    <property type="term" value="F:metal ion binding"/>
    <property type="evidence" value="ECO:0007669"/>
    <property type="project" value="UniProtKB-KW"/>
</dbReference>
<comment type="similarity">
    <text evidence="3 9">Belongs to the PTPS family. QueD subfamily.</text>
</comment>
<dbReference type="PIRSF" id="PIRSF006113">
    <property type="entry name" value="PTP_synth"/>
    <property type="match status" value="1"/>
</dbReference>
<dbReference type="GO" id="GO:0070497">
    <property type="term" value="F:6-carboxytetrahydropterin synthase activity"/>
    <property type="evidence" value="ECO:0007669"/>
    <property type="project" value="UniProtKB-EC"/>
</dbReference>
<evidence type="ECO:0000256" key="10">
    <source>
        <dbReference type="PIRSR" id="PIRSR006113-2"/>
    </source>
</evidence>
<dbReference type="PANTHER" id="PTHR12589">
    <property type="entry name" value="PYRUVOYL TETRAHYDROBIOPTERIN SYNTHASE"/>
    <property type="match status" value="1"/>
</dbReference>
<feature type="binding site" evidence="10">
    <location>
        <position position="29"/>
    </location>
    <ligand>
        <name>Zn(2+)</name>
        <dbReference type="ChEBI" id="CHEBI:29105"/>
    </ligand>
</feature>
<dbReference type="EMBL" id="JANWOI010000003">
    <property type="protein sequence ID" value="MDA5194105.1"/>
    <property type="molecule type" value="Genomic_DNA"/>
</dbReference>
<sequence>MEIFKRFTFDAAHQLACNVPAGHRYAGLHGHSFEVEVFVGGEPDPAKGWVVDFAALEAALKPLQETLDHGYLNEIPGLEVPTLEHIAIWIWDRLKPQFPGLARVVVKRGSFGEGCVYSGPRG</sequence>